<dbReference type="AlphaFoldDB" id="A0A6P2HWH0"/>
<keyword evidence="1" id="KW-0472">Membrane</keyword>
<dbReference type="Proteomes" id="UP000494222">
    <property type="component" value="Unassembled WGS sequence"/>
</dbReference>
<protein>
    <submittedName>
        <fullName evidence="2">Uncharacterized protein</fullName>
    </submittedName>
</protein>
<reference evidence="2 3" key="1">
    <citation type="submission" date="2019-09" db="EMBL/GenBank/DDBJ databases">
        <authorList>
            <person name="Depoorter E."/>
        </authorList>
    </citation>
    <scope>NUCLEOTIDE SEQUENCE [LARGE SCALE GENOMIC DNA]</scope>
    <source>
        <strain evidence="2">LMG 24064</strain>
    </source>
</reference>
<dbReference type="GeneID" id="99788106"/>
<evidence type="ECO:0000313" key="3">
    <source>
        <dbReference type="Proteomes" id="UP000494222"/>
    </source>
</evidence>
<accession>A0A6P2HWH0</accession>
<gene>
    <name evidence="2" type="ORF">BLA24064_00836</name>
</gene>
<evidence type="ECO:0000313" key="2">
    <source>
        <dbReference type="EMBL" id="VWB21366.1"/>
    </source>
</evidence>
<organism evidence="2 3">
    <name type="scientific">Burkholderia latens</name>
    <dbReference type="NCBI Taxonomy" id="488446"/>
    <lineage>
        <taxon>Bacteria</taxon>
        <taxon>Pseudomonadati</taxon>
        <taxon>Pseudomonadota</taxon>
        <taxon>Betaproteobacteria</taxon>
        <taxon>Burkholderiales</taxon>
        <taxon>Burkholderiaceae</taxon>
        <taxon>Burkholderia</taxon>
        <taxon>Burkholderia cepacia complex</taxon>
    </lineage>
</organism>
<proteinExistence type="predicted"/>
<evidence type="ECO:0000256" key="1">
    <source>
        <dbReference type="SAM" id="Phobius"/>
    </source>
</evidence>
<dbReference type="EMBL" id="CABVPL010000004">
    <property type="protein sequence ID" value="VWB21366.1"/>
    <property type="molecule type" value="Genomic_DNA"/>
</dbReference>
<sequence length="49" mass="5322">MLELIGWIRTGEIVDKLTSPLFLACAAAFMIAGYYCAGALRSAQRQGDE</sequence>
<dbReference type="RefSeq" id="WP_170297405.1">
    <property type="nucleotide sequence ID" value="NZ_CABVPL010000004.1"/>
</dbReference>
<feature type="transmembrane region" description="Helical" evidence="1">
    <location>
        <begin position="20"/>
        <end position="40"/>
    </location>
</feature>
<keyword evidence="1" id="KW-0812">Transmembrane</keyword>
<keyword evidence="1" id="KW-1133">Transmembrane helix</keyword>
<name>A0A6P2HWH0_9BURK</name>